<evidence type="ECO:0000256" key="1">
    <source>
        <dbReference type="ARBA" id="ARBA00004141"/>
    </source>
</evidence>
<keyword evidence="6" id="KW-0732">Signal</keyword>
<evidence type="ECO:0000313" key="7">
    <source>
        <dbReference type="EMBL" id="MFF5919300.1"/>
    </source>
</evidence>
<dbReference type="Pfam" id="PF13564">
    <property type="entry name" value="DoxX_2"/>
    <property type="match status" value="1"/>
</dbReference>
<keyword evidence="3 5" id="KW-1133">Transmembrane helix</keyword>
<dbReference type="Proteomes" id="UP001602370">
    <property type="component" value="Unassembled WGS sequence"/>
</dbReference>
<comment type="subcellular location">
    <subcellularLocation>
        <location evidence="1">Membrane</location>
        <topology evidence="1">Multi-pass membrane protein</topology>
    </subcellularLocation>
</comment>
<name>A0ABW6XPB2_9ACTN</name>
<keyword evidence="2 5" id="KW-0812">Transmembrane</keyword>
<evidence type="ECO:0000256" key="6">
    <source>
        <dbReference type="SAM" id="SignalP"/>
    </source>
</evidence>
<keyword evidence="4 5" id="KW-0472">Membrane</keyword>
<protein>
    <submittedName>
        <fullName evidence="7">DoxX family protein</fullName>
    </submittedName>
</protein>
<dbReference type="EMBL" id="JBIBDZ010000003">
    <property type="protein sequence ID" value="MFF5919300.1"/>
    <property type="molecule type" value="Genomic_DNA"/>
</dbReference>
<evidence type="ECO:0000313" key="8">
    <source>
        <dbReference type="Proteomes" id="UP001602370"/>
    </source>
</evidence>
<feature type="signal peptide" evidence="6">
    <location>
        <begin position="1"/>
        <end position="20"/>
    </location>
</feature>
<dbReference type="InterPro" id="IPR032808">
    <property type="entry name" value="DoxX"/>
</dbReference>
<dbReference type="RefSeq" id="WP_030323704.1">
    <property type="nucleotide sequence ID" value="NZ_JBIBDZ010000003.1"/>
</dbReference>
<proteinExistence type="predicted"/>
<evidence type="ECO:0000256" key="2">
    <source>
        <dbReference type="ARBA" id="ARBA00022692"/>
    </source>
</evidence>
<feature type="transmembrane region" description="Helical" evidence="5">
    <location>
        <begin position="52"/>
        <end position="80"/>
    </location>
</feature>
<evidence type="ECO:0000256" key="3">
    <source>
        <dbReference type="ARBA" id="ARBA00022989"/>
    </source>
</evidence>
<evidence type="ECO:0000256" key="5">
    <source>
        <dbReference type="SAM" id="Phobius"/>
    </source>
</evidence>
<sequence>MFIGYAVVAALLALALSASAFLTFTRNPQIVGSMTKLDVPDSWLPRLASLKAAGALGLLAGLAVPALGGAAAIGVALYFIGALITHLRAKDYAVAPVVVITLLAIAALVLRSAST</sequence>
<reference evidence="7 8" key="1">
    <citation type="submission" date="2024-10" db="EMBL/GenBank/DDBJ databases">
        <title>The Natural Products Discovery Center: Release of the First 8490 Sequenced Strains for Exploring Actinobacteria Biosynthetic Diversity.</title>
        <authorList>
            <person name="Kalkreuter E."/>
            <person name="Kautsar S.A."/>
            <person name="Yang D."/>
            <person name="Bader C.D."/>
            <person name="Teijaro C.N."/>
            <person name="Fluegel L."/>
            <person name="Davis C.M."/>
            <person name="Simpson J.R."/>
            <person name="Lauterbach L."/>
            <person name="Steele A.D."/>
            <person name="Gui C."/>
            <person name="Meng S."/>
            <person name="Li G."/>
            <person name="Viehrig K."/>
            <person name="Ye F."/>
            <person name="Su P."/>
            <person name="Kiefer A.F."/>
            <person name="Nichols A."/>
            <person name="Cepeda A.J."/>
            <person name="Yan W."/>
            <person name="Fan B."/>
            <person name="Jiang Y."/>
            <person name="Adhikari A."/>
            <person name="Zheng C.-J."/>
            <person name="Schuster L."/>
            <person name="Cowan T.M."/>
            <person name="Smanski M.J."/>
            <person name="Chevrette M.G."/>
            <person name="De Carvalho L.P.S."/>
            <person name="Shen B."/>
        </authorList>
    </citation>
    <scope>NUCLEOTIDE SEQUENCE [LARGE SCALE GENOMIC DNA]</scope>
    <source>
        <strain evidence="7 8">NPDC012605</strain>
    </source>
</reference>
<comment type="caution">
    <text evidence="7">The sequence shown here is derived from an EMBL/GenBank/DDBJ whole genome shotgun (WGS) entry which is preliminary data.</text>
</comment>
<accession>A0ABW6XPB2</accession>
<keyword evidence="8" id="KW-1185">Reference proteome</keyword>
<organism evidence="7 8">
    <name type="scientific">Streptomyces flavochromogenes</name>
    <dbReference type="NCBI Taxonomy" id="68199"/>
    <lineage>
        <taxon>Bacteria</taxon>
        <taxon>Bacillati</taxon>
        <taxon>Actinomycetota</taxon>
        <taxon>Actinomycetes</taxon>
        <taxon>Kitasatosporales</taxon>
        <taxon>Streptomycetaceae</taxon>
        <taxon>Streptomyces</taxon>
    </lineage>
</organism>
<feature type="transmembrane region" description="Helical" evidence="5">
    <location>
        <begin position="92"/>
        <end position="110"/>
    </location>
</feature>
<gene>
    <name evidence="7" type="ORF">ACFY8C_13215</name>
</gene>
<evidence type="ECO:0000256" key="4">
    <source>
        <dbReference type="ARBA" id="ARBA00023136"/>
    </source>
</evidence>
<feature type="chain" id="PRO_5046401937" evidence="6">
    <location>
        <begin position="21"/>
        <end position="115"/>
    </location>
</feature>